<proteinExistence type="predicted"/>
<comment type="caution">
    <text evidence="3">The sequence shown here is derived from an EMBL/GenBank/DDBJ whole genome shotgun (WGS) entry which is preliminary data.</text>
</comment>
<dbReference type="GO" id="GO:0004519">
    <property type="term" value="F:endonuclease activity"/>
    <property type="evidence" value="ECO:0007669"/>
    <property type="project" value="UniProtKB-KW"/>
</dbReference>
<keyword evidence="3" id="KW-0378">Hydrolase</keyword>
<dbReference type="Pfam" id="PF05685">
    <property type="entry name" value="Uma2"/>
    <property type="match status" value="1"/>
</dbReference>
<dbReference type="Gene3D" id="3.90.1570.10">
    <property type="entry name" value="tt1808, chain A"/>
    <property type="match status" value="1"/>
</dbReference>
<accession>A0ABT7AMY3</accession>
<name>A0ABT7AMY3_9CYAN</name>
<keyword evidence="3" id="KW-0540">Nuclease</keyword>
<dbReference type="InterPro" id="IPR011335">
    <property type="entry name" value="Restrct_endonuc-II-like"/>
</dbReference>
<sequence>MLLEYYPKAGLPSAKDLPDSDDTPVDNELQDLIPALLKAMLASIWSERMDWFFGVDMGIYTDPNQPAIVPDGFLSVGVPRIIDSDLRLSYVLWEEQKVPTLVLEVVSQTRRGEYTQKKEQYAQLGVLYYAIYNPLRKQKQKLEVYQLSEGDYQLLSGEPVWLEELNLGLGRAEGTHQGITREWLYWYDETGKRYPTPEERANRAESELETQKQRADRAESDLQQLREKLRKLNIDPDSLS</sequence>
<keyword evidence="3" id="KW-0255">Endonuclease</keyword>
<dbReference type="InterPro" id="IPR012296">
    <property type="entry name" value="Nuclease_put_TT1808"/>
</dbReference>
<dbReference type="PANTHER" id="PTHR33352">
    <property type="entry name" value="SLR1095 PROTEIN"/>
    <property type="match status" value="1"/>
</dbReference>
<gene>
    <name evidence="3" type="ORF">PMG71_00735</name>
</gene>
<evidence type="ECO:0000313" key="3">
    <source>
        <dbReference type="EMBL" id="MDJ1167947.1"/>
    </source>
</evidence>
<evidence type="ECO:0000256" key="1">
    <source>
        <dbReference type="SAM" id="MobiDB-lite"/>
    </source>
</evidence>
<dbReference type="EMBL" id="JAQOSP010000005">
    <property type="protein sequence ID" value="MDJ1167947.1"/>
    <property type="molecule type" value="Genomic_DNA"/>
</dbReference>
<feature type="region of interest" description="Disordered" evidence="1">
    <location>
        <begin position="195"/>
        <end position="220"/>
    </location>
</feature>
<evidence type="ECO:0000313" key="4">
    <source>
        <dbReference type="Proteomes" id="UP001235303"/>
    </source>
</evidence>
<dbReference type="PANTHER" id="PTHR33352:SF3">
    <property type="entry name" value="SLR1612 PROTEIN"/>
    <property type="match status" value="1"/>
</dbReference>
<evidence type="ECO:0000259" key="2">
    <source>
        <dbReference type="Pfam" id="PF05685"/>
    </source>
</evidence>
<protein>
    <submittedName>
        <fullName evidence="3">Uma2 family endonuclease</fullName>
    </submittedName>
</protein>
<reference evidence="3 4" key="1">
    <citation type="submission" date="2023-01" db="EMBL/GenBank/DDBJ databases">
        <title>Novel diversity within Roseofilum (Cyanobacteria; Desertifilaceae) from marine benthic mats with descriptions of four novel species.</title>
        <authorList>
            <person name="Wang Y."/>
            <person name="Berthold D.E."/>
            <person name="Hu J."/>
            <person name="Lefler F.W."/>
            <person name="Laughinghouse H.D. IV."/>
        </authorList>
    </citation>
    <scope>NUCLEOTIDE SEQUENCE [LARGE SCALE GENOMIC DNA]</scope>
    <source>
        <strain evidence="3 4">BLCC-M154</strain>
    </source>
</reference>
<dbReference type="RefSeq" id="WP_283751715.1">
    <property type="nucleotide sequence ID" value="NZ_JAQOSP010000005.1"/>
</dbReference>
<feature type="domain" description="Putative restriction endonuclease" evidence="2">
    <location>
        <begin position="33"/>
        <end position="159"/>
    </location>
</feature>
<dbReference type="InterPro" id="IPR008538">
    <property type="entry name" value="Uma2"/>
</dbReference>
<organism evidence="3 4">
    <name type="scientific">Roseofilum acuticapitatum BLCC-M154</name>
    <dbReference type="NCBI Taxonomy" id="3022444"/>
    <lineage>
        <taxon>Bacteria</taxon>
        <taxon>Bacillati</taxon>
        <taxon>Cyanobacteriota</taxon>
        <taxon>Cyanophyceae</taxon>
        <taxon>Desertifilales</taxon>
        <taxon>Desertifilaceae</taxon>
        <taxon>Roseofilum</taxon>
        <taxon>Roseofilum acuticapitatum</taxon>
    </lineage>
</organism>
<dbReference type="CDD" id="cd06260">
    <property type="entry name" value="DUF820-like"/>
    <property type="match status" value="1"/>
</dbReference>
<keyword evidence="4" id="KW-1185">Reference proteome</keyword>
<dbReference type="SUPFAM" id="SSF52980">
    <property type="entry name" value="Restriction endonuclease-like"/>
    <property type="match status" value="1"/>
</dbReference>
<dbReference type="Proteomes" id="UP001235303">
    <property type="component" value="Unassembled WGS sequence"/>
</dbReference>